<keyword evidence="2" id="KW-0472">Membrane</keyword>
<protein>
    <submittedName>
        <fullName evidence="3">Uncharacterized protein</fullName>
    </submittedName>
</protein>
<keyword evidence="2" id="KW-0812">Transmembrane</keyword>
<feature type="compositionally biased region" description="Pro residues" evidence="1">
    <location>
        <begin position="78"/>
        <end position="87"/>
    </location>
</feature>
<dbReference type="InParanoid" id="A0A1I5CUK5"/>
<feature type="transmembrane region" description="Helical" evidence="2">
    <location>
        <begin position="24"/>
        <end position="47"/>
    </location>
</feature>
<dbReference type="GeneID" id="99651383"/>
<keyword evidence="4" id="KW-1185">Reference proteome</keyword>
<feature type="region of interest" description="Disordered" evidence="1">
    <location>
        <begin position="1"/>
        <end position="22"/>
    </location>
</feature>
<evidence type="ECO:0000313" key="4">
    <source>
        <dbReference type="Proteomes" id="UP000183413"/>
    </source>
</evidence>
<proteinExistence type="predicted"/>
<dbReference type="EMBL" id="FOVH01000003">
    <property type="protein sequence ID" value="SFN90628.1"/>
    <property type="molecule type" value="Genomic_DNA"/>
</dbReference>
<sequence>MTDEEAPTGWRREELARPPRTSRLPWLAIGAVATATVVAATTLVLGIGDTLSSRDRSAGRLLPLQAASPSATASPSGTPAPEPPPPEPEPEPTTAEPEPSKPEDPPGTNVHDALLRLRHAVHEGVAAGDVRDDVGLDLTNVINGMLDGGRQGRRDVAFLQHKIATRTREGGIAGGRARELHLILDHAEV</sequence>
<organism evidence="3 4">
    <name type="scientific">Actinomadura madurae</name>
    <dbReference type="NCBI Taxonomy" id="1993"/>
    <lineage>
        <taxon>Bacteria</taxon>
        <taxon>Bacillati</taxon>
        <taxon>Actinomycetota</taxon>
        <taxon>Actinomycetes</taxon>
        <taxon>Streptosporangiales</taxon>
        <taxon>Thermomonosporaceae</taxon>
        <taxon>Actinomadura</taxon>
    </lineage>
</organism>
<evidence type="ECO:0000256" key="2">
    <source>
        <dbReference type="SAM" id="Phobius"/>
    </source>
</evidence>
<evidence type="ECO:0000313" key="3">
    <source>
        <dbReference type="EMBL" id="SFN90628.1"/>
    </source>
</evidence>
<gene>
    <name evidence="3" type="ORF">SAMN04489713_103385</name>
</gene>
<dbReference type="RefSeq" id="WP_021593216.1">
    <property type="nucleotide sequence ID" value="NZ_CP083237.1"/>
</dbReference>
<dbReference type="AlphaFoldDB" id="A0A1I5CUK5"/>
<reference evidence="3 4" key="1">
    <citation type="submission" date="2016-10" db="EMBL/GenBank/DDBJ databases">
        <authorList>
            <person name="de Groot N.N."/>
        </authorList>
    </citation>
    <scope>NUCLEOTIDE SEQUENCE [LARGE SCALE GENOMIC DNA]</scope>
    <source>
        <strain evidence="3 4">DSM 43067</strain>
    </source>
</reference>
<evidence type="ECO:0000256" key="1">
    <source>
        <dbReference type="SAM" id="MobiDB-lite"/>
    </source>
</evidence>
<name>A0A1I5CUK5_9ACTN</name>
<feature type="region of interest" description="Disordered" evidence="1">
    <location>
        <begin position="66"/>
        <end position="110"/>
    </location>
</feature>
<dbReference type="Proteomes" id="UP000183413">
    <property type="component" value="Unassembled WGS sequence"/>
</dbReference>
<feature type="compositionally biased region" description="Low complexity" evidence="1">
    <location>
        <begin position="66"/>
        <end position="77"/>
    </location>
</feature>
<accession>A0A1I5CUK5</accession>
<keyword evidence="2" id="KW-1133">Transmembrane helix</keyword>
<dbReference type="STRING" id="1993.SAMN04489713_103385"/>